<dbReference type="CDD" id="cd01562">
    <property type="entry name" value="Thr-dehyd"/>
    <property type="match status" value="1"/>
</dbReference>
<comment type="function">
    <text evidence="10 11">Catalyzes the anaerobic formation of alpha-ketobutyrate and ammonia from threonine in a two-step reaction. The first step involved a dehydration of threonine and a production of enamine intermediates (aminocrotonate), which tautomerizes to its imine form (iminobutyrate). Both intermediates are unstable and short-lived. The second step is the nonenzymatic hydrolysis of the enamine/imine intermediates to form 2-ketobutyrate and free ammonia. In the low water environment of the cell, the second step is accelerated by RidA.</text>
</comment>
<dbReference type="NCBIfam" id="TIGR02079">
    <property type="entry name" value="THD1"/>
    <property type="match status" value="1"/>
</dbReference>
<keyword evidence="5 11" id="KW-0028">Amino-acid biosynthesis</keyword>
<dbReference type="Pfam" id="PF00585">
    <property type="entry name" value="Thr_dehydrat_C"/>
    <property type="match status" value="1"/>
</dbReference>
<gene>
    <name evidence="11" type="primary">ilvA</name>
    <name evidence="13" type="ORF">SAMN04489747_2979</name>
</gene>
<dbReference type="EMBL" id="LT629688">
    <property type="protein sequence ID" value="SDE27146.1"/>
    <property type="molecule type" value="Genomic_DNA"/>
</dbReference>
<dbReference type="UniPathway" id="UPA00047">
    <property type="reaction ID" value="UER00054"/>
</dbReference>
<dbReference type="Proteomes" id="UP000198546">
    <property type="component" value="Chromosome i"/>
</dbReference>
<evidence type="ECO:0000256" key="1">
    <source>
        <dbReference type="ARBA" id="ARBA00001274"/>
    </source>
</evidence>
<comment type="catalytic activity">
    <reaction evidence="1 11">
        <text>L-threonine = 2-oxobutanoate + NH4(+)</text>
        <dbReference type="Rhea" id="RHEA:22108"/>
        <dbReference type="ChEBI" id="CHEBI:16763"/>
        <dbReference type="ChEBI" id="CHEBI:28938"/>
        <dbReference type="ChEBI" id="CHEBI:57926"/>
        <dbReference type="EC" id="4.3.1.19"/>
    </reaction>
</comment>
<dbReference type="GO" id="GO:0003941">
    <property type="term" value="F:L-serine ammonia-lyase activity"/>
    <property type="evidence" value="ECO:0007669"/>
    <property type="project" value="TreeGrafter"/>
</dbReference>
<dbReference type="SUPFAM" id="SSF55021">
    <property type="entry name" value="ACT-like"/>
    <property type="match status" value="1"/>
</dbReference>
<comment type="pathway">
    <text evidence="3 11">Amino-acid biosynthesis; L-isoleucine biosynthesis; 2-oxobutanoate from L-threonine: step 1/1.</text>
</comment>
<dbReference type="InterPro" id="IPR036052">
    <property type="entry name" value="TrpB-like_PALP_sf"/>
</dbReference>
<keyword evidence="9 11" id="KW-0100">Branched-chain amino acid biosynthesis</keyword>
<accession>A0A1G7BL15</accession>
<dbReference type="InterPro" id="IPR001926">
    <property type="entry name" value="TrpB-like_PALP"/>
</dbReference>
<evidence type="ECO:0000256" key="2">
    <source>
        <dbReference type="ARBA" id="ARBA00001933"/>
    </source>
</evidence>
<evidence type="ECO:0000256" key="10">
    <source>
        <dbReference type="ARBA" id="ARBA00025527"/>
    </source>
</evidence>
<dbReference type="PANTHER" id="PTHR48078">
    <property type="entry name" value="THREONINE DEHYDRATASE, MITOCHONDRIAL-RELATED"/>
    <property type="match status" value="1"/>
</dbReference>
<dbReference type="OrthoDB" id="9811476at2"/>
<evidence type="ECO:0000256" key="9">
    <source>
        <dbReference type="ARBA" id="ARBA00023304"/>
    </source>
</evidence>
<dbReference type="GO" id="GO:0004794">
    <property type="term" value="F:threonine deaminase activity"/>
    <property type="evidence" value="ECO:0007669"/>
    <property type="project" value="UniProtKB-UniRule"/>
</dbReference>
<dbReference type="InterPro" id="IPR050147">
    <property type="entry name" value="Ser/Thr_Dehydratase"/>
</dbReference>
<organism evidence="13 14">
    <name type="scientific">Auraticoccus monumenti</name>
    <dbReference type="NCBI Taxonomy" id="675864"/>
    <lineage>
        <taxon>Bacteria</taxon>
        <taxon>Bacillati</taxon>
        <taxon>Actinomycetota</taxon>
        <taxon>Actinomycetes</taxon>
        <taxon>Propionibacteriales</taxon>
        <taxon>Propionibacteriaceae</taxon>
        <taxon>Auraticoccus</taxon>
    </lineage>
</organism>
<keyword evidence="7 11" id="KW-0663">Pyridoxal phosphate</keyword>
<dbReference type="STRING" id="675864.SAMN04489747_2979"/>
<comment type="similarity">
    <text evidence="4 11">Belongs to the serine/threonine dehydratase family.</text>
</comment>
<dbReference type="FunFam" id="3.40.50.1100:FF:000005">
    <property type="entry name" value="Threonine dehydratase catabolic"/>
    <property type="match status" value="1"/>
</dbReference>
<keyword evidence="6 11" id="KW-0412">Isoleucine biosynthesis</keyword>
<dbReference type="Pfam" id="PF00291">
    <property type="entry name" value="PALP"/>
    <property type="match status" value="1"/>
</dbReference>
<evidence type="ECO:0000256" key="5">
    <source>
        <dbReference type="ARBA" id="ARBA00022605"/>
    </source>
</evidence>
<comment type="cofactor">
    <cofactor evidence="2 11">
        <name>pyridoxal 5'-phosphate</name>
        <dbReference type="ChEBI" id="CHEBI:597326"/>
    </cofactor>
</comment>
<sequence length="420" mass="44140">MASTPRTVDARDVEEAAARLVDAVAATPLQRSDRLSRLTGLDVWFKREDLQHARSYKARGAYNLISRLSPEEVARGVVCASAGNHAQGVAHACHVLGVTARIYLPRTTPRQKRQRVAAIGGTAVQVVIEGDYYDEAAAAALADADRTGAVLVPPFDHPDIVAGQGTLAIELVQQLGRAPEAVVVPVGGAGLLAGLVAWFAERHPSVSVVGAEPAGAASLTAALVHGGPVTLPSVDTFVDGASVARVGELPYALVAGRADRVLTVEEGAICTEMIDLYQEEGIVAEPAGALAGAALRGAQLGLAPGSTVVCLLSGGNNDLSRYAEVVERSLVHEGRKHYFMVDFPQEAGSLRRFLDEVLGPDDDITLFEYAKRSNREVGPALVGIELGQPGDIDALLGRMARSPVRATHLPADAQITRFLV</sequence>
<name>A0A1G7BL15_9ACTN</name>
<evidence type="ECO:0000256" key="6">
    <source>
        <dbReference type="ARBA" id="ARBA00022624"/>
    </source>
</evidence>
<dbReference type="NCBIfam" id="NF006390">
    <property type="entry name" value="PRK08639.1"/>
    <property type="match status" value="1"/>
</dbReference>
<keyword evidence="8 11" id="KW-0456">Lyase</keyword>
<dbReference type="InterPro" id="IPR001721">
    <property type="entry name" value="TD_ACT-like"/>
</dbReference>
<dbReference type="Gene3D" id="3.40.50.1100">
    <property type="match status" value="2"/>
</dbReference>
<proteinExistence type="inferred from homology"/>
<dbReference type="PROSITE" id="PS51672">
    <property type="entry name" value="ACT_LIKE"/>
    <property type="match status" value="1"/>
</dbReference>
<protein>
    <recommendedName>
        <fullName evidence="11">L-threonine dehydratase</fullName>
        <ecNumber evidence="11">4.3.1.19</ecNumber>
    </recommendedName>
    <alternativeName>
        <fullName evidence="11">Threonine deaminase</fullName>
    </alternativeName>
</protein>
<comment type="subunit">
    <text evidence="11">Homotetramer.</text>
</comment>
<dbReference type="InterPro" id="IPR045865">
    <property type="entry name" value="ACT-like_dom_sf"/>
</dbReference>
<evidence type="ECO:0000256" key="4">
    <source>
        <dbReference type="ARBA" id="ARBA00010869"/>
    </source>
</evidence>
<dbReference type="EC" id="4.3.1.19" evidence="11"/>
<dbReference type="PANTHER" id="PTHR48078:SF11">
    <property type="entry name" value="THREONINE DEHYDRATASE, MITOCHONDRIAL"/>
    <property type="match status" value="1"/>
</dbReference>
<evidence type="ECO:0000313" key="13">
    <source>
        <dbReference type="EMBL" id="SDE27146.1"/>
    </source>
</evidence>
<evidence type="ECO:0000313" key="14">
    <source>
        <dbReference type="Proteomes" id="UP000198546"/>
    </source>
</evidence>
<keyword evidence="14" id="KW-1185">Reference proteome</keyword>
<feature type="domain" description="ACT-like" evidence="12">
    <location>
        <begin position="337"/>
        <end position="411"/>
    </location>
</feature>
<dbReference type="InterPro" id="IPR038110">
    <property type="entry name" value="TD_ACT-like_sf"/>
</dbReference>
<evidence type="ECO:0000256" key="8">
    <source>
        <dbReference type="ARBA" id="ARBA00023239"/>
    </source>
</evidence>
<dbReference type="InterPro" id="IPR011820">
    <property type="entry name" value="IlvA"/>
</dbReference>
<reference evidence="13 14" key="1">
    <citation type="submission" date="2016-10" db="EMBL/GenBank/DDBJ databases">
        <authorList>
            <person name="de Groot N.N."/>
        </authorList>
    </citation>
    <scope>NUCLEOTIDE SEQUENCE [LARGE SCALE GENOMIC DNA]</scope>
    <source>
        <strain evidence="13 14">MON 2.2</strain>
    </source>
</reference>
<dbReference type="GO" id="GO:0006565">
    <property type="term" value="P:L-serine catabolic process"/>
    <property type="evidence" value="ECO:0007669"/>
    <property type="project" value="TreeGrafter"/>
</dbReference>
<dbReference type="GO" id="GO:0009097">
    <property type="term" value="P:isoleucine biosynthetic process"/>
    <property type="evidence" value="ECO:0007669"/>
    <property type="project" value="UniProtKB-UniRule"/>
</dbReference>
<dbReference type="Gene3D" id="3.40.1020.10">
    <property type="entry name" value="Biosynthetic Threonine Deaminase, Domain 3"/>
    <property type="match status" value="1"/>
</dbReference>
<evidence type="ECO:0000259" key="12">
    <source>
        <dbReference type="PROSITE" id="PS51672"/>
    </source>
</evidence>
<dbReference type="RefSeq" id="WP_090594637.1">
    <property type="nucleotide sequence ID" value="NZ_LT629688.1"/>
</dbReference>
<dbReference type="AlphaFoldDB" id="A0A1G7BL15"/>
<evidence type="ECO:0000256" key="7">
    <source>
        <dbReference type="ARBA" id="ARBA00022898"/>
    </source>
</evidence>
<dbReference type="GO" id="GO:0006567">
    <property type="term" value="P:L-threonine catabolic process"/>
    <property type="evidence" value="ECO:0007669"/>
    <property type="project" value="TreeGrafter"/>
</dbReference>
<evidence type="ECO:0000256" key="11">
    <source>
        <dbReference type="RuleBase" id="RU362012"/>
    </source>
</evidence>
<evidence type="ECO:0000256" key="3">
    <source>
        <dbReference type="ARBA" id="ARBA00004810"/>
    </source>
</evidence>
<dbReference type="SUPFAM" id="SSF53686">
    <property type="entry name" value="Tryptophan synthase beta subunit-like PLP-dependent enzymes"/>
    <property type="match status" value="1"/>
</dbReference>